<feature type="region of interest" description="Disordered" evidence="3">
    <location>
        <begin position="57"/>
        <end position="94"/>
    </location>
</feature>
<gene>
    <name evidence="4" type="ORF">GCM10012286_80100</name>
</gene>
<dbReference type="PANTHER" id="PTHR33607:SF2">
    <property type="entry name" value="ENDONUCLEASE-1"/>
    <property type="match status" value="1"/>
</dbReference>
<feature type="compositionally biased region" description="Basic and acidic residues" evidence="3">
    <location>
        <begin position="58"/>
        <end position="75"/>
    </location>
</feature>
<keyword evidence="2" id="KW-0378">Hydrolase</keyword>
<accession>A0ABQ2MW89</accession>
<sequence length="94" mass="10283">MDSDSFEPRHAVKGDVARMILYMAVRYDGTDAFPDLEPNDRVDNGNAPAMGRLSVLKQRNETDPPDTLEKTRNDRIFPTGTSASCSAPAEAAAR</sequence>
<name>A0ABQ2MW89_9ACTN</name>
<evidence type="ECO:0000256" key="3">
    <source>
        <dbReference type="SAM" id="MobiDB-lite"/>
    </source>
</evidence>
<keyword evidence="1" id="KW-0540">Nuclease</keyword>
<comment type="caution">
    <text evidence="4">The sequence shown here is derived from an EMBL/GenBank/DDBJ whole genome shotgun (WGS) entry which is preliminary data.</text>
</comment>
<reference evidence="5" key="1">
    <citation type="journal article" date="2019" name="Int. J. Syst. Evol. Microbiol.">
        <title>The Global Catalogue of Microorganisms (GCM) 10K type strain sequencing project: providing services to taxonomists for standard genome sequencing and annotation.</title>
        <authorList>
            <consortium name="The Broad Institute Genomics Platform"/>
            <consortium name="The Broad Institute Genome Sequencing Center for Infectious Disease"/>
            <person name="Wu L."/>
            <person name="Ma J."/>
        </authorList>
    </citation>
    <scope>NUCLEOTIDE SEQUENCE [LARGE SCALE GENOMIC DNA]</scope>
    <source>
        <strain evidence="5">CGMCC 4.7349</strain>
    </source>
</reference>
<dbReference type="Pfam" id="PF04231">
    <property type="entry name" value="Endonuclease_1"/>
    <property type="match status" value="1"/>
</dbReference>
<dbReference type="Proteomes" id="UP000656881">
    <property type="component" value="Unassembled WGS sequence"/>
</dbReference>
<protein>
    <submittedName>
        <fullName evidence="4">Uncharacterized protein</fullName>
    </submittedName>
</protein>
<organism evidence="4 5">
    <name type="scientific">Streptomyces lasiicapitis</name>
    <dbReference type="NCBI Taxonomy" id="1923961"/>
    <lineage>
        <taxon>Bacteria</taxon>
        <taxon>Bacillati</taxon>
        <taxon>Actinomycetota</taxon>
        <taxon>Actinomycetes</taxon>
        <taxon>Kitasatosporales</taxon>
        <taxon>Streptomycetaceae</taxon>
        <taxon>Streptomyces</taxon>
    </lineage>
</organism>
<evidence type="ECO:0000256" key="1">
    <source>
        <dbReference type="ARBA" id="ARBA00022722"/>
    </source>
</evidence>
<evidence type="ECO:0000313" key="5">
    <source>
        <dbReference type="Proteomes" id="UP000656881"/>
    </source>
</evidence>
<dbReference type="PANTHER" id="PTHR33607">
    <property type="entry name" value="ENDONUCLEASE-1"/>
    <property type="match status" value="1"/>
</dbReference>
<evidence type="ECO:0000256" key="2">
    <source>
        <dbReference type="ARBA" id="ARBA00022801"/>
    </source>
</evidence>
<dbReference type="EMBL" id="BMNG01000027">
    <property type="protein sequence ID" value="GGO59154.1"/>
    <property type="molecule type" value="Genomic_DNA"/>
</dbReference>
<feature type="compositionally biased region" description="Low complexity" evidence="3">
    <location>
        <begin position="82"/>
        <end position="94"/>
    </location>
</feature>
<dbReference type="InterPro" id="IPR007346">
    <property type="entry name" value="Endonuclease-I"/>
</dbReference>
<dbReference type="InterPro" id="IPR044925">
    <property type="entry name" value="His-Me_finger_sf"/>
</dbReference>
<proteinExistence type="predicted"/>
<evidence type="ECO:0000313" key="4">
    <source>
        <dbReference type="EMBL" id="GGO59154.1"/>
    </source>
</evidence>
<dbReference type="SUPFAM" id="SSF54060">
    <property type="entry name" value="His-Me finger endonucleases"/>
    <property type="match status" value="1"/>
</dbReference>
<keyword evidence="5" id="KW-1185">Reference proteome</keyword>